<keyword evidence="7" id="KW-1185">Reference proteome</keyword>
<feature type="transmembrane region" description="Helical" evidence="5">
    <location>
        <begin position="44"/>
        <end position="65"/>
    </location>
</feature>
<evidence type="ECO:0008006" key="8">
    <source>
        <dbReference type="Google" id="ProtNLM"/>
    </source>
</evidence>
<feature type="transmembrane region" description="Helical" evidence="5">
    <location>
        <begin position="104"/>
        <end position="123"/>
    </location>
</feature>
<dbReference type="Proteomes" id="UP001630127">
    <property type="component" value="Unassembled WGS sequence"/>
</dbReference>
<keyword evidence="2 5" id="KW-0812">Transmembrane</keyword>
<comment type="similarity">
    <text evidence="5">Belongs to the BI1 family.</text>
</comment>
<accession>A0ABD2YMF6</accession>
<feature type="transmembrane region" description="Helical" evidence="5">
    <location>
        <begin position="166"/>
        <end position="186"/>
    </location>
</feature>
<dbReference type="Pfam" id="PF01027">
    <property type="entry name" value="Bax1-I"/>
    <property type="match status" value="1"/>
</dbReference>
<dbReference type="PANTHER" id="PTHR23291:SF121">
    <property type="entry name" value="BI1-LIKE PROTEIN"/>
    <property type="match status" value="1"/>
</dbReference>
<feature type="transmembrane region" description="Helical" evidence="5">
    <location>
        <begin position="135"/>
        <end position="154"/>
    </location>
</feature>
<comment type="caution">
    <text evidence="6">The sequence shown here is derived from an EMBL/GenBank/DDBJ whole genome shotgun (WGS) entry which is preliminary data.</text>
</comment>
<dbReference type="InterPro" id="IPR006214">
    <property type="entry name" value="Bax_inhibitor_1-related"/>
</dbReference>
<dbReference type="PANTHER" id="PTHR23291">
    <property type="entry name" value="BAX INHIBITOR-RELATED"/>
    <property type="match status" value="1"/>
</dbReference>
<evidence type="ECO:0000256" key="2">
    <source>
        <dbReference type="ARBA" id="ARBA00022692"/>
    </source>
</evidence>
<comment type="subcellular location">
    <subcellularLocation>
        <location evidence="1">Membrane</location>
        <topology evidence="1">Multi-pass membrane protein</topology>
    </subcellularLocation>
</comment>
<sequence>MDQKSAAVSPKNSTGPFDVDLEAACGYGIVVEDPKLRWAFIRKVYLILGLQLLLTSGIASALFFIHPVKVFMQTSGGLITLISVCMLVLALCGLMMYCRKKHPWNLALMGLFTLANGSMIGLTCAYEKGVTLLEAAALTEIVTVALTLYTFWAARRRQDFSFLTPFLFSSLWVLIAFGVIRIIFPMGKWGDLIAGTAGAIIFSLFIIYDTFNLIKHYGYDDYLEAACALYLDALNFFLAMVQAMDGNVST</sequence>
<evidence type="ECO:0000256" key="1">
    <source>
        <dbReference type="ARBA" id="ARBA00004141"/>
    </source>
</evidence>
<dbReference type="GO" id="GO:0016020">
    <property type="term" value="C:membrane"/>
    <property type="evidence" value="ECO:0007669"/>
    <property type="project" value="UniProtKB-SubCell"/>
</dbReference>
<keyword evidence="4 5" id="KW-0472">Membrane</keyword>
<evidence type="ECO:0000256" key="4">
    <source>
        <dbReference type="ARBA" id="ARBA00023136"/>
    </source>
</evidence>
<protein>
    <recommendedName>
        <fullName evidence="8">BI1-like protein</fullName>
    </recommendedName>
</protein>
<name>A0ABD2YMF6_9GENT</name>
<feature type="transmembrane region" description="Helical" evidence="5">
    <location>
        <begin position="77"/>
        <end position="97"/>
    </location>
</feature>
<proteinExistence type="inferred from homology"/>
<evidence type="ECO:0000256" key="3">
    <source>
        <dbReference type="ARBA" id="ARBA00022989"/>
    </source>
</evidence>
<evidence type="ECO:0000313" key="6">
    <source>
        <dbReference type="EMBL" id="KAL3507851.1"/>
    </source>
</evidence>
<feature type="transmembrane region" description="Helical" evidence="5">
    <location>
        <begin position="192"/>
        <end position="211"/>
    </location>
</feature>
<dbReference type="EMBL" id="JBJUIK010000013">
    <property type="protein sequence ID" value="KAL3507851.1"/>
    <property type="molecule type" value="Genomic_DNA"/>
</dbReference>
<dbReference type="AlphaFoldDB" id="A0ABD2YMF6"/>
<evidence type="ECO:0000256" key="5">
    <source>
        <dbReference type="RuleBase" id="RU004379"/>
    </source>
</evidence>
<gene>
    <name evidence="6" type="ORF">ACH5RR_033233</name>
</gene>
<evidence type="ECO:0000313" key="7">
    <source>
        <dbReference type="Proteomes" id="UP001630127"/>
    </source>
</evidence>
<organism evidence="6 7">
    <name type="scientific">Cinchona calisaya</name>
    <dbReference type="NCBI Taxonomy" id="153742"/>
    <lineage>
        <taxon>Eukaryota</taxon>
        <taxon>Viridiplantae</taxon>
        <taxon>Streptophyta</taxon>
        <taxon>Embryophyta</taxon>
        <taxon>Tracheophyta</taxon>
        <taxon>Spermatophyta</taxon>
        <taxon>Magnoliopsida</taxon>
        <taxon>eudicotyledons</taxon>
        <taxon>Gunneridae</taxon>
        <taxon>Pentapetalae</taxon>
        <taxon>asterids</taxon>
        <taxon>lamiids</taxon>
        <taxon>Gentianales</taxon>
        <taxon>Rubiaceae</taxon>
        <taxon>Cinchonoideae</taxon>
        <taxon>Cinchoneae</taxon>
        <taxon>Cinchona</taxon>
    </lineage>
</organism>
<keyword evidence="3 5" id="KW-1133">Transmembrane helix</keyword>
<feature type="transmembrane region" description="Helical" evidence="5">
    <location>
        <begin position="223"/>
        <end position="244"/>
    </location>
</feature>
<reference evidence="6 7" key="1">
    <citation type="submission" date="2024-11" db="EMBL/GenBank/DDBJ databases">
        <title>A near-complete genome assembly of Cinchona calisaya.</title>
        <authorList>
            <person name="Lian D.C."/>
            <person name="Zhao X.W."/>
            <person name="Wei L."/>
        </authorList>
    </citation>
    <scope>NUCLEOTIDE SEQUENCE [LARGE SCALE GENOMIC DNA]</scope>
    <source>
        <tissue evidence="6">Nenye</tissue>
    </source>
</reference>